<dbReference type="GO" id="GO:0005615">
    <property type="term" value="C:extracellular space"/>
    <property type="evidence" value="ECO:0007669"/>
    <property type="project" value="TreeGrafter"/>
</dbReference>
<name>A0A6J1LBJ0_DROHY</name>
<dbReference type="GeneID" id="111593782"/>
<sequence length="667" mass="77443">MTRRQVAKYSRLTLAIFLVFCIFILATRDEKFPTALDGTSSIERTTLRPAIFKKDFCVFDHKCKIPRLNPFADEVIGIFKPPKFKECTDQRDIINVVYDVTKRQYLLHVNATLVGILYRNITAFACIYYEIVRGANDSITWKVGPVPFEQNWFIPHHINGIVVECYVAGNRSRVLQRDAFSFVQYPSGRNEQVDEARSRINPSVIMLGIDSMSQMNFQRTMPLTARFVRQLGWYEMLGYNKIGDNTLPNIMPLLTGLTSHQWRSQCNVRLPGCFDQFTYLWNHFRNAGYLTAYAEDTPSIDTFHYFTFGFIRKPVDYYLRPFLYMIQHILKTVKLFGYDYCLGRRQSYRYVFDYCLQLVQRFVQDTPKPIFGIFWSNSFSHDDFSGPASVDRDFVSYLERYKEHGLFDRAVVVLFSDHGQRQGPLMNLASSFLEERLPMLHIYLPPWYRKQYPEFAQALDVNRYRLSSTLDLHLTLKHLLVQGQAGLKLNSSVSKCQSLLEPLPENRSCEDAAIPEHWCTCDSYVQVPISNLLLYWARTVVYRINKYLASHDYAAKCAHLKLAKLLRAERKQFFDDDGAAAVPPQRIETYRIKFVTRPNGGLFRATFLADAERNVKVQEEFITRLNSYRNQSFCVSGHVAQKFCACLEANQSFTVINIDVNDQGTPC</sequence>
<organism evidence="1 2">
    <name type="scientific">Drosophila hydei</name>
    <name type="common">Fruit fly</name>
    <dbReference type="NCBI Taxonomy" id="7224"/>
    <lineage>
        <taxon>Eukaryota</taxon>
        <taxon>Metazoa</taxon>
        <taxon>Ecdysozoa</taxon>
        <taxon>Arthropoda</taxon>
        <taxon>Hexapoda</taxon>
        <taxon>Insecta</taxon>
        <taxon>Pterygota</taxon>
        <taxon>Neoptera</taxon>
        <taxon>Endopterygota</taxon>
        <taxon>Diptera</taxon>
        <taxon>Brachycera</taxon>
        <taxon>Muscomorpha</taxon>
        <taxon>Ephydroidea</taxon>
        <taxon>Drosophilidae</taxon>
        <taxon>Drosophila</taxon>
    </lineage>
</organism>
<reference evidence="2" key="1">
    <citation type="submission" date="2025-08" db="UniProtKB">
        <authorList>
            <consortium name="RefSeq"/>
        </authorList>
    </citation>
    <scope>IDENTIFICATION</scope>
    <source>
        <strain evidence="2">15085-1641.00</strain>
        <tissue evidence="2">Whole body</tissue>
    </source>
</reference>
<keyword evidence="1" id="KW-1185">Reference proteome</keyword>
<dbReference type="OrthoDB" id="413313at2759"/>
<dbReference type="PANTHER" id="PTHR10974:SF9">
    <property type="entry name" value="DUF229 DOMAIN CONTAINING PROTEIN-RELATED"/>
    <property type="match status" value="1"/>
</dbReference>
<dbReference type="Gene3D" id="3.40.720.10">
    <property type="entry name" value="Alkaline Phosphatase, subunit A"/>
    <property type="match status" value="1"/>
</dbReference>
<dbReference type="CDD" id="cd16021">
    <property type="entry name" value="ALP_like"/>
    <property type="match status" value="1"/>
</dbReference>
<dbReference type="AlphaFoldDB" id="A0A6J1LBJ0"/>
<dbReference type="PANTHER" id="PTHR10974">
    <property type="entry name" value="FI08016P-RELATED"/>
    <property type="match status" value="1"/>
</dbReference>
<dbReference type="InterPro" id="IPR017850">
    <property type="entry name" value="Alkaline_phosphatase_core_sf"/>
</dbReference>
<protein>
    <submittedName>
        <fullName evidence="2">Uncharacterized protein LOC111593782</fullName>
    </submittedName>
</protein>
<accession>A0A6J1LBJ0</accession>
<dbReference type="Proteomes" id="UP000504633">
    <property type="component" value="Unplaced"/>
</dbReference>
<evidence type="ECO:0000313" key="2">
    <source>
        <dbReference type="RefSeq" id="XP_023162568.2"/>
    </source>
</evidence>
<proteinExistence type="predicted"/>
<dbReference type="KEGG" id="dhe:111593782"/>
<dbReference type="RefSeq" id="XP_023162568.2">
    <property type="nucleotide sequence ID" value="XM_023306800.2"/>
</dbReference>
<dbReference type="SUPFAM" id="SSF53649">
    <property type="entry name" value="Alkaline phosphatase-like"/>
    <property type="match status" value="1"/>
</dbReference>
<dbReference type="OMA" id="CTHDHPR"/>
<dbReference type="InterPro" id="IPR004245">
    <property type="entry name" value="DUF229"/>
</dbReference>
<dbReference type="Pfam" id="PF02995">
    <property type="entry name" value="DUF229"/>
    <property type="match status" value="1"/>
</dbReference>
<gene>
    <name evidence="2" type="primary">LOC111593782</name>
</gene>
<evidence type="ECO:0000313" key="1">
    <source>
        <dbReference type="Proteomes" id="UP000504633"/>
    </source>
</evidence>
<dbReference type="FunFam" id="3.40.720.10:FF:000017">
    <property type="entry name" value="Predicted protein"/>
    <property type="match status" value="1"/>
</dbReference>